<keyword evidence="2" id="KW-1185">Reference proteome</keyword>
<dbReference type="EMBL" id="CABWKQ010000030">
    <property type="protein sequence ID" value="VWX37773.1"/>
    <property type="molecule type" value="Genomic_DNA"/>
</dbReference>
<protein>
    <submittedName>
        <fullName evidence="1">Uncharacterized protein</fullName>
    </submittedName>
</protein>
<evidence type="ECO:0000313" key="1">
    <source>
        <dbReference type="EMBL" id="VWX37773.1"/>
    </source>
</evidence>
<dbReference type="AlphaFoldDB" id="A0A653IFW0"/>
<proteinExistence type="predicted"/>
<name>A0A653IFW0_9BACL</name>
<sequence length="31" mass="3408">MDLNGALEKIEDNSMFISLLVTRGNEGKALK</sequence>
<reference evidence="1 2" key="1">
    <citation type="submission" date="2019-10" db="EMBL/GenBank/DDBJ databases">
        <authorList>
            <person name="Karimi E."/>
        </authorList>
    </citation>
    <scope>NUCLEOTIDE SEQUENCE [LARGE SCALE GENOMIC DNA]</scope>
    <source>
        <strain evidence="1">Exiguobacterium sp. 9Y</strain>
    </source>
</reference>
<dbReference type="Proteomes" id="UP000439752">
    <property type="component" value="Unassembled WGS sequence"/>
</dbReference>
<organism evidence="1 2">
    <name type="scientific">Exiguobacterium oxidotolerans</name>
    <dbReference type="NCBI Taxonomy" id="223958"/>
    <lineage>
        <taxon>Bacteria</taxon>
        <taxon>Bacillati</taxon>
        <taxon>Bacillota</taxon>
        <taxon>Bacilli</taxon>
        <taxon>Bacillales</taxon>
        <taxon>Bacillales Family XII. Incertae Sedis</taxon>
        <taxon>Exiguobacterium</taxon>
    </lineage>
</organism>
<gene>
    <name evidence="1" type="ORF">EXIGUO9Y_360053</name>
</gene>
<evidence type="ECO:0000313" key="2">
    <source>
        <dbReference type="Proteomes" id="UP000439752"/>
    </source>
</evidence>
<accession>A0A653IFW0</accession>